<dbReference type="InterPro" id="IPR006976">
    <property type="entry name" value="VanZ-like"/>
</dbReference>
<dbReference type="Pfam" id="PF07940">
    <property type="entry name" value="Hepar_II_III_C"/>
    <property type="match status" value="1"/>
</dbReference>
<comment type="subcellular location">
    <subcellularLocation>
        <location evidence="1">Cell envelope</location>
    </subcellularLocation>
</comment>
<dbReference type="EMBL" id="OZ026884">
    <property type="protein sequence ID" value="CAL1240518.1"/>
    <property type="molecule type" value="Genomic_DNA"/>
</dbReference>
<keyword evidence="3" id="KW-0812">Transmembrane</keyword>
<feature type="transmembrane region" description="Helical" evidence="3">
    <location>
        <begin position="162"/>
        <end position="182"/>
    </location>
</feature>
<evidence type="ECO:0000256" key="1">
    <source>
        <dbReference type="ARBA" id="ARBA00004196"/>
    </source>
</evidence>
<dbReference type="Gene3D" id="2.70.98.70">
    <property type="match status" value="1"/>
</dbReference>
<evidence type="ECO:0000256" key="3">
    <source>
        <dbReference type="SAM" id="Phobius"/>
    </source>
</evidence>
<dbReference type="Pfam" id="PF16332">
    <property type="entry name" value="DUF4962"/>
    <property type="match status" value="1"/>
</dbReference>
<evidence type="ECO:0000256" key="2">
    <source>
        <dbReference type="SAM" id="MobiDB-lite"/>
    </source>
</evidence>
<dbReference type="InterPro" id="IPR008929">
    <property type="entry name" value="Chondroitin_lyas"/>
</dbReference>
<sequence>MPAPRKESSRHFAILAACYAGFVVYGSLIPFEYRDKSLTAALTAFRHLPFLRLGVAGRADWIANLLLYIPLAFFLAGALSGPRRTPLARGLAALAVAVLCSALAVGIEFAQLFFPQRTVSLNDVVAEMAGSVLGAALWLGIGARLEQLRQALAALGAETPRILVALYCAAYLLLALFPYDFLVSWRELGWKLRGGSWSFWQAGTGCVGGLPCAWARLAEILAAVPLGVGLGLIQPPRPGSWGLVRAARWGLGLGLVLEAAQFLTASNVSQGVSVISRGLGVTLGYTLYRLARRDWLAAGLRALGQPGLLLPVALFYAGLLVRLILAGKGSWMDGAAVAERLSMLRLVPFYYHYYTSETRAVESFVTYFMLYAPIGVMVLAWGVRAARPGRPPGGLGVSALLGFLVAAVLEAVKLFLPQARPDPTNAWIGALGAAFAWWAGRQLFLATRRAGQSPAAALALWPYRGMARLRYVLAAALLGGGGWLFSTLWAGPVGPTEMAADERFYPKLPEPSAKPAAPLPGFQFRHPRLPAPSAAELAQLRAANPGYLARQAQLAGGGAGDLEAAVLAAYARLQPIDLGVLFQRLMALEFSDRGEAQVKPLALAYDWLHGRWSAEQRAALLDKTLEGCRYEIDLIRKARLSPYNVFLYNGPLPALLACAIAVYGDRPDAAPVMNFTEDLWKHRVLPVWRQIMGRHGGWHEGGEYVGIGIGQAVYQLPALWRAATGEDLFASEPGLKGFLDFLVYRTRPDGTHLRLGDGSHFNRDAPDRIPLAIEYRHPAAYTLGGCPAPQRPSAWPWGPLTRQELCQPDAVRQLPPEHLFDGIGLVVARSGWDPDATLVTFKAGDNYWSHSHLDQGSFTIYKGGALAIDSGFYGPHYGSDHHMNYAYQTVAHNAITVTDPADTAPMPTKQQPRAIANDGGQRRVGSGWGQDPAPLDLDEWQRKRETYHTATLLGYFAGRDLVLATADLTPAYTHRPSRAGSFFSRTRRVEKLLRTFLYDRSNDLVVVYDRVRATDPSFVKRALVHSLERPEVDGAGFRVRTEPEPVLGRAGGILEVRVLWPEQALIDPVGGPGAEFWVDNRNYDEGGQIWAALSRRPEVEAGRWRVEIKPRYPARDDEFLMVLKPRLAGRPEPGVEIRKLSGAGGPGCEIVGPKRTLRVAFPRDRDLPAIELDGQKLGPEDFRVP</sequence>
<evidence type="ECO:0000259" key="4">
    <source>
        <dbReference type="Pfam" id="PF04892"/>
    </source>
</evidence>
<dbReference type="Gene3D" id="1.50.10.100">
    <property type="entry name" value="Chondroitin AC/alginate lyase"/>
    <property type="match status" value="1"/>
</dbReference>
<organism evidence="7 8">
    <name type="scientific">Candidatus Methylocalor cossyra</name>
    <dbReference type="NCBI Taxonomy" id="3108543"/>
    <lineage>
        <taxon>Bacteria</taxon>
        <taxon>Pseudomonadati</taxon>
        <taxon>Pseudomonadota</taxon>
        <taxon>Gammaproteobacteria</taxon>
        <taxon>Methylococcales</taxon>
        <taxon>Methylococcaceae</taxon>
        <taxon>Candidatus Methylocalor</taxon>
    </lineage>
</organism>
<dbReference type="InterPro" id="IPR012480">
    <property type="entry name" value="Hepar_II_III_C"/>
</dbReference>
<feature type="domain" description="Heparinase II/III-like C-terminal" evidence="5">
    <location>
        <begin position="814"/>
        <end position="901"/>
    </location>
</feature>
<feature type="region of interest" description="Disordered" evidence="2">
    <location>
        <begin position="913"/>
        <end position="933"/>
    </location>
</feature>
<evidence type="ECO:0000313" key="8">
    <source>
        <dbReference type="Proteomes" id="UP001497493"/>
    </source>
</evidence>
<feature type="transmembrane region" description="Helical" evidence="3">
    <location>
        <begin position="395"/>
        <end position="412"/>
    </location>
</feature>
<feature type="transmembrane region" description="Helical" evidence="3">
    <location>
        <begin position="364"/>
        <end position="383"/>
    </location>
</feature>
<reference evidence="7 8" key="1">
    <citation type="submission" date="2024-04" db="EMBL/GenBank/DDBJ databases">
        <authorList>
            <person name="Cremers G."/>
        </authorList>
    </citation>
    <scope>NUCLEOTIDE SEQUENCE [LARGE SCALE GENOMIC DNA]</scope>
    <source>
        <strain evidence="7">MeCH1-AG</strain>
    </source>
</reference>
<feature type="transmembrane region" description="Helical" evidence="3">
    <location>
        <begin position="61"/>
        <end position="79"/>
    </location>
</feature>
<name>A0ABM9NIR0_9GAMM</name>
<gene>
    <name evidence="7" type="ORF">MECH1_V1_1742</name>
</gene>
<dbReference type="Proteomes" id="UP001497493">
    <property type="component" value="Chromosome"/>
</dbReference>
<feature type="transmembrane region" description="Helical" evidence="3">
    <location>
        <begin position="308"/>
        <end position="325"/>
    </location>
</feature>
<keyword evidence="3" id="KW-0472">Membrane</keyword>
<feature type="transmembrane region" description="Helical" evidence="3">
    <location>
        <begin position="91"/>
        <end position="112"/>
    </location>
</feature>
<evidence type="ECO:0000259" key="6">
    <source>
        <dbReference type="Pfam" id="PF16332"/>
    </source>
</evidence>
<dbReference type="NCBIfam" id="NF037970">
    <property type="entry name" value="vanZ_1"/>
    <property type="match status" value="1"/>
</dbReference>
<evidence type="ECO:0000259" key="5">
    <source>
        <dbReference type="Pfam" id="PF07940"/>
    </source>
</evidence>
<protein>
    <submittedName>
        <fullName evidence="7">VanZ like protein</fullName>
    </submittedName>
</protein>
<feature type="transmembrane region" description="Helical" evidence="3">
    <location>
        <begin position="12"/>
        <end position="31"/>
    </location>
</feature>
<feature type="transmembrane region" description="Helical" evidence="3">
    <location>
        <begin position="124"/>
        <end position="141"/>
    </location>
</feature>
<proteinExistence type="predicted"/>
<accession>A0ABM9NIR0</accession>
<feature type="transmembrane region" description="Helical" evidence="3">
    <location>
        <begin position="424"/>
        <end position="440"/>
    </location>
</feature>
<feature type="domain" description="Heparinase II N-terminal" evidence="6">
    <location>
        <begin position="652"/>
        <end position="758"/>
    </location>
</feature>
<keyword evidence="3" id="KW-1133">Transmembrane helix</keyword>
<evidence type="ECO:0000313" key="7">
    <source>
        <dbReference type="EMBL" id="CAL1240518.1"/>
    </source>
</evidence>
<keyword evidence="8" id="KW-1185">Reference proteome</keyword>
<feature type="transmembrane region" description="Helical" evidence="3">
    <location>
        <begin position="471"/>
        <end position="491"/>
    </location>
</feature>
<feature type="domain" description="VanZ-like" evidence="4">
    <location>
        <begin position="27"/>
        <end position="139"/>
    </location>
</feature>
<dbReference type="RefSeq" id="WP_348757112.1">
    <property type="nucleotide sequence ID" value="NZ_OZ026884.1"/>
</dbReference>
<dbReference type="InterPro" id="IPR032518">
    <property type="entry name" value="HepII_N"/>
</dbReference>
<dbReference type="Pfam" id="PF04892">
    <property type="entry name" value="VanZ"/>
    <property type="match status" value="1"/>
</dbReference>